<evidence type="ECO:0000313" key="2">
    <source>
        <dbReference type="EMBL" id="OLP04962.1"/>
    </source>
</evidence>
<evidence type="ECO:0000313" key="3">
    <source>
        <dbReference type="Proteomes" id="UP000185911"/>
    </source>
</evidence>
<dbReference type="GO" id="GO:0022857">
    <property type="term" value="F:transmembrane transporter activity"/>
    <property type="evidence" value="ECO:0007669"/>
    <property type="project" value="UniProtKB-UniRule"/>
</dbReference>
<keyword evidence="1" id="KW-1133">Transmembrane helix</keyword>
<dbReference type="PANTHER" id="PTHR34300:SF1">
    <property type="entry name" value="QUEUOSINE PRECURSOR TRANSPORTER"/>
    <property type="match status" value="1"/>
</dbReference>
<dbReference type="EMBL" id="MSYM01000018">
    <property type="protein sequence ID" value="OLP04962.1"/>
    <property type="molecule type" value="Genomic_DNA"/>
</dbReference>
<evidence type="ECO:0000256" key="1">
    <source>
        <dbReference type="HAMAP-Rule" id="MF_02088"/>
    </source>
</evidence>
<keyword evidence="1" id="KW-0813">Transport</keyword>
<keyword evidence="1" id="KW-1003">Cell membrane</keyword>
<comment type="subcellular location">
    <subcellularLocation>
        <location evidence="1">Cell inner membrane</location>
        <topology evidence="1">Multi-pass membrane protein</topology>
    </subcellularLocation>
</comment>
<keyword evidence="1" id="KW-0812">Transmembrane</keyword>
<feature type="transmembrane region" description="Helical" evidence="1">
    <location>
        <begin position="37"/>
        <end position="55"/>
    </location>
</feature>
<gene>
    <name evidence="2" type="ORF">BLL52_3782</name>
</gene>
<feature type="transmembrane region" description="Helical" evidence="1">
    <location>
        <begin position="67"/>
        <end position="83"/>
    </location>
</feature>
<keyword evidence="1" id="KW-0472">Membrane</keyword>
<keyword evidence="1" id="KW-0997">Cell inner membrane</keyword>
<dbReference type="AlphaFoldDB" id="A0A1Q8YAF2"/>
<name>A0A1Q8YAF2_9BURK</name>
<comment type="similarity">
    <text evidence="1">Belongs to the vitamin uptake transporter (VUT/ECF) (TC 2.A.88) family. Q precursor transporter subfamily.</text>
</comment>
<feature type="transmembrane region" description="Helical" evidence="1">
    <location>
        <begin position="119"/>
        <end position="139"/>
    </location>
</feature>
<dbReference type="HAMAP" id="MF_02088">
    <property type="entry name" value="Q_prec_transport"/>
    <property type="match status" value="1"/>
</dbReference>
<feature type="transmembrane region" description="Helical" evidence="1">
    <location>
        <begin position="12"/>
        <end position="31"/>
    </location>
</feature>
<comment type="function">
    <text evidence="1">Involved in the import of queuosine (Q) precursors, required for Q precursor salvage.</text>
</comment>
<dbReference type="Pfam" id="PF02592">
    <property type="entry name" value="Vut_1"/>
    <property type="match status" value="2"/>
</dbReference>
<sequence length="181" mass="19708">MISSSPAPLLTLWRPILAMLVVIVSSNYLVQFPINDWLTWGAFTFPVAFLVTDLTNRALGNVAARRVALAGFAVAVVVSLALAPWRIALASGVAFLVGQLLDIAAFNRLRTASWWKAPLIGSVVASVVDTAVFFFLAFYGSDMNWLMLATGDLSIKCLMAALLLAPYRAMLPRLQLRVPVR</sequence>
<dbReference type="NCBIfam" id="TIGR00697">
    <property type="entry name" value="queuosine precursor transporter"/>
    <property type="match status" value="1"/>
</dbReference>
<reference evidence="2 3" key="1">
    <citation type="submission" date="2017-01" db="EMBL/GenBank/DDBJ databases">
        <title>Genome sequence of Rhodoferax antarcticus ANT.BR, a psychrophilic purple nonsulfur bacterium from an Antarctic microbial mat.</title>
        <authorList>
            <person name="Baker J."/>
            <person name="Riester C."/>
            <person name="Skinner B."/>
            <person name="Newell A."/>
            <person name="Swingley W."/>
            <person name="Madigan M."/>
            <person name="Jung D."/>
            <person name="Asao M."/>
            <person name="Chen M."/>
            <person name="Loughlin P."/>
            <person name="Pan H."/>
            <person name="Lin S."/>
            <person name="Li N."/>
            <person name="Shaw J."/>
            <person name="Prado M."/>
            <person name="Sherman C."/>
            <person name="Li X."/>
            <person name="Tang J."/>
            <person name="Blankenship R."/>
            <person name="Zhao T."/>
            <person name="Touchman J."/>
            <person name="Sattley M."/>
        </authorList>
    </citation>
    <scope>NUCLEOTIDE SEQUENCE [LARGE SCALE GENOMIC DNA]</scope>
    <source>
        <strain evidence="2 3">ANT.BR</strain>
    </source>
</reference>
<dbReference type="STRING" id="81479.RA876_12750"/>
<dbReference type="Proteomes" id="UP000185911">
    <property type="component" value="Unassembled WGS sequence"/>
</dbReference>
<dbReference type="InterPro" id="IPR003744">
    <property type="entry name" value="YhhQ"/>
</dbReference>
<dbReference type="PANTHER" id="PTHR34300">
    <property type="entry name" value="QUEUOSINE PRECURSOR TRANSPORTER-RELATED"/>
    <property type="match status" value="1"/>
</dbReference>
<accession>A0A1Q8YAF2</accession>
<keyword evidence="3" id="KW-1185">Reference proteome</keyword>
<comment type="caution">
    <text evidence="2">The sequence shown here is derived from an EMBL/GenBank/DDBJ whole genome shotgun (WGS) entry which is preliminary data.</text>
</comment>
<dbReference type="GO" id="GO:0005886">
    <property type="term" value="C:plasma membrane"/>
    <property type="evidence" value="ECO:0007669"/>
    <property type="project" value="UniProtKB-SubCell"/>
</dbReference>
<proteinExistence type="inferred from homology"/>
<organism evidence="2 3">
    <name type="scientific">Rhodoferax antarcticus ANT.BR</name>
    <dbReference type="NCBI Taxonomy" id="1111071"/>
    <lineage>
        <taxon>Bacteria</taxon>
        <taxon>Pseudomonadati</taxon>
        <taxon>Pseudomonadota</taxon>
        <taxon>Betaproteobacteria</taxon>
        <taxon>Burkholderiales</taxon>
        <taxon>Comamonadaceae</taxon>
        <taxon>Rhodoferax</taxon>
    </lineage>
</organism>
<protein>
    <recommendedName>
        <fullName evidence="1">Probable queuosine precursor transporter</fullName>
        <shortName evidence="1">Q precursor transporter</shortName>
    </recommendedName>
</protein>
<dbReference type="RefSeq" id="WP_075588030.1">
    <property type="nucleotide sequence ID" value="NZ_MSYM01000018.1"/>
</dbReference>